<gene>
    <name evidence="1" type="ORF">dnm_033260</name>
</gene>
<accession>A0A975GMU3</accession>
<proteinExistence type="predicted"/>
<dbReference type="AlphaFoldDB" id="A0A975GMU3"/>
<dbReference type="Proteomes" id="UP000663722">
    <property type="component" value="Chromosome"/>
</dbReference>
<organism evidence="1 2">
    <name type="scientific">Desulfonema magnum</name>
    <dbReference type="NCBI Taxonomy" id="45655"/>
    <lineage>
        <taxon>Bacteria</taxon>
        <taxon>Pseudomonadati</taxon>
        <taxon>Thermodesulfobacteriota</taxon>
        <taxon>Desulfobacteria</taxon>
        <taxon>Desulfobacterales</taxon>
        <taxon>Desulfococcaceae</taxon>
        <taxon>Desulfonema</taxon>
    </lineage>
</organism>
<evidence type="ECO:0000313" key="2">
    <source>
        <dbReference type="Proteomes" id="UP000663722"/>
    </source>
</evidence>
<evidence type="ECO:0000313" key="1">
    <source>
        <dbReference type="EMBL" id="QTA87296.1"/>
    </source>
</evidence>
<protein>
    <submittedName>
        <fullName evidence="1">Uncharacterized protein</fullName>
    </submittedName>
</protein>
<sequence>MASDRPCGTEKIVCIRTPAISYFIRGPGYFRPVPPGLKSFLLIVRTIICRIRGFP</sequence>
<dbReference type="EMBL" id="CP061800">
    <property type="protein sequence ID" value="QTA87296.1"/>
    <property type="molecule type" value="Genomic_DNA"/>
</dbReference>
<reference evidence="1" key="1">
    <citation type="journal article" date="2021" name="Microb. Physiol.">
        <title>Proteogenomic Insights into the Physiology of Marine, Sulfate-Reducing, Filamentous Desulfonema limicola and Desulfonema magnum.</title>
        <authorList>
            <person name="Schnaars V."/>
            <person name="Wohlbrand L."/>
            <person name="Scheve S."/>
            <person name="Hinrichs C."/>
            <person name="Reinhardt R."/>
            <person name="Rabus R."/>
        </authorList>
    </citation>
    <scope>NUCLEOTIDE SEQUENCE</scope>
    <source>
        <strain evidence="1">4be13</strain>
    </source>
</reference>
<name>A0A975GMU3_9BACT</name>
<dbReference type="KEGG" id="dmm:dnm_033260"/>
<keyword evidence="2" id="KW-1185">Reference proteome</keyword>